<accession>A0AAV5I2M1</accession>
<dbReference type="Proteomes" id="UP001054252">
    <property type="component" value="Unassembled WGS sequence"/>
</dbReference>
<dbReference type="EMBL" id="BPVZ01000007">
    <property type="protein sequence ID" value="GKU93275.1"/>
    <property type="molecule type" value="Genomic_DNA"/>
</dbReference>
<proteinExistence type="predicted"/>
<protein>
    <submittedName>
        <fullName evidence="1">Uncharacterized protein</fullName>
    </submittedName>
</protein>
<comment type="caution">
    <text evidence="1">The sequence shown here is derived from an EMBL/GenBank/DDBJ whole genome shotgun (WGS) entry which is preliminary data.</text>
</comment>
<sequence length="63" mass="7337">MQAKEGEGSLPWDRYGLMFHLVEDGNQAFQANQFQDTMLYRHDNRCLTCKFGVLREAVISTLR</sequence>
<name>A0AAV5I2M1_9ROSI</name>
<reference evidence="1 2" key="1">
    <citation type="journal article" date="2021" name="Commun. Biol.">
        <title>The genome of Shorea leprosula (Dipterocarpaceae) highlights the ecological relevance of drought in aseasonal tropical rainforests.</title>
        <authorList>
            <person name="Ng K.K.S."/>
            <person name="Kobayashi M.J."/>
            <person name="Fawcett J.A."/>
            <person name="Hatakeyama M."/>
            <person name="Paape T."/>
            <person name="Ng C.H."/>
            <person name="Ang C.C."/>
            <person name="Tnah L.H."/>
            <person name="Lee C.T."/>
            <person name="Nishiyama T."/>
            <person name="Sese J."/>
            <person name="O'Brien M.J."/>
            <person name="Copetti D."/>
            <person name="Mohd Noor M.I."/>
            <person name="Ong R.C."/>
            <person name="Putra M."/>
            <person name="Sireger I.Z."/>
            <person name="Indrioko S."/>
            <person name="Kosugi Y."/>
            <person name="Izuno A."/>
            <person name="Isagi Y."/>
            <person name="Lee S.L."/>
            <person name="Shimizu K.K."/>
        </authorList>
    </citation>
    <scope>NUCLEOTIDE SEQUENCE [LARGE SCALE GENOMIC DNA]</scope>
    <source>
        <strain evidence="1">214</strain>
    </source>
</reference>
<gene>
    <name evidence="1" type="ORF">SLEP1_g6880</name>
</gene>
<keyword evidence="2" id="KW-1185">Reference proteome</keyword>
<organism evidence="1 2">
    <name type="scientific">Rubroshorea leprosula</name>
    <dbReference type="NCBI Taxonomy" id="152421"/>
    <lineage>
        <taxon>Eukaryota</taxon>
        <taxon>Viridiplantae</taxon>
        <taxon>Streptophyta</taxon>
        <taxon>Embryophyta</taxon>
        <taxon>Tracheophyta</taxon>
        <taxon>Spermatophyta</taxon>
        <taxon>Magnoliopsida</taxon>
        <taxon>eudicotyledons</taxon>
        <taxon>Gunneridae</taxon>
        <taxon>Pentapetalae</taxon>
        <taxon>rosids</taxon>
        <taxon>malvids</taxon>
        <taxon>Malvales</taxon>
        <taxon>Dipterocarpaceae</taxon>
        <taxon>Rubroshorea</taxon>
    </lineage>
</organism>
<dbReference type="AlphaFoldDB" id="A0AAV5I2M1"/>
<evidence type="ECO:0000313" key="1">
    <source>
        <dbReference type="EMBL" id="GKU93275.1"/>
    </source>
</evidence>
<evidence type="ECO:0000313" key="2">
    <source>
        <dbReference type="Proteomes" id="UP001054252"/>
    </source>
</evidence>